<name>A0A6A6ALR0_9PLEO</name>
<dbReference type="AlphaFoldDB" id="A0A6A6ALR0"/>
<organism evidence="2 3">
    <name type="scientific">Dothidotthia symphoricarpi CBS 119687</name>
    <dbReference type="NCBI Taxonomy" id="1392245"/>
    <lineage>
        <taxon>Eukaryota</taxon>
        <taxon>Fungi</taxon>
        <taxon>Dikarya</taxon>
        <taxon>Ascomycota</taxon>
        <taxon>Pezizomycotina</taxon>
        <taxon>Dothideomycetes</taxon>
        <taxon>Pleosporomycetidae</taxon>
        <taxon>Pleosporales</taxon>
        <taxon>Dothidotthiaceae</taxon>
        <taxon>Dothidotthia</taxon>
    </lineage>
</organism>
<reference evidence="2" key="1">
    <citation type="journal article" date="2020" name="Stud. Mycol.">
        <title>101 Dothideomycetes genomes: a test case for predicting lifestyles and emergence of pathogens.</title>
        <authorList>
            <person name="Haridas S."/>
            <person name="Albert R."/>
            <person name="Binder M."/>
            <person name="Bloem J."/>
            <person name="Labutti K."/>
            <person name="Salamov A."/>
            <person name="Andreopoulos B."/>
            <person name="Baker S."/>
            <person name="Barry K."/>
            <person name="Bills G."/>
            <person name="Bluhm B."/>
            <person name="Cannon C."/>
            <person name="Castanera R."/>
            <person name="Culley D."/>
            <person name="Daum C."/>
            <person name="Ezra D."/>
            <person name="Gonzalez J."/>
            <person name="Henrissat B."/>
            <person name="Kuo A."/>
            <person name="Liang C."/>
            <person name="Lipzen A."/>
            <person name="Lutzoni F."/>
            <person name="Magnuson J."/>
            <person name="Mondo S."/>
            <person name="Nolan M."/>
            <person name="Ohm R."/>
            <person name="Pangilinan J."/>
            <person name="Park H.-J."/>
            <person name="Ramirez L."/>
            <person name="Alfaro M."/>
            <person name="Sun H."/>
            <person name="Tritt A."/>
            <person name="Yoshinaga Y."/>
            <person name="Zwiers L.-H."/>
            <person name="Turgeon B."/>
            <person name="Goodwin S."/>
            <person name="Spatafora J."/>
            <person name="Crous P."/>
            <person name="Grigoriev I."/>
        </authorList>
    </citation>
    <scope>NUCLEOTIDE SEQUENCE</scope>
    <source>
        <strain evidence="2">CBS 119687</strain>
    </source>
</reference>
<dbReference type="EMBL" id="ML977500">
    <property type="protein sequence ID" value="KAF2132740.1"/>
    <property type="molecule type" value="Genomic_DNA"/>
</dbReference>
<feature type="compositionally biased region" description="Low complexity" evidence="1">
    <location>
        <begin position="215"/>
        <end position="225"/>
    </location>
</feature>
<feature type="region of interest" description="Disordered" evidence="1">
    <location>
        <begin position="204"/>
        <end position="242"/>
    </location>
</feature>
<evidence type="ECO:0000313" key="3">
    <source>
        <dbReference type="Proteomes" id="UP000799771"/>
    </source>
</evidence>
<sequence>MEWQGDYMGPVAKTEIPQTLNARKAFLKDVCDVYAVWRLDRKNVNRTGTDKPTYKHKVQFACLIKDKFCVVAESDIDVDTTEFGGGREWKAKALEHWLKHNKDAVRESLVKKGLTADTEDDMASSSPEATARRAAAFTRHDVVNDSVLQAMGRDIQEAAGFTMPVPIRIVEGMLKFARTLRVSAWIDPFYTEWVMVTGQAIPVPKIIPNNRTNNDSSESSESDSQPPKKKQKILPSLFRDADTPDRVRETLLEAQSVAIIVDLEQSGDEMEE</sequence>
<evidence type="ECO:0000313" key="2">
    <source>
        <dbReference type="EMBL" id="KAF2132740.1"/>
    </source>
</evidence>
<keyword evidence="3" id="KW-1185">Reference proteome</keyword>
<gene>
    <name evidence="2" type="ORF">P153DRAFT_414392</name>
</gene>
<dbReference type="Proteomes" id="UP000799771">
    <property type="component" value="Unassembled WGS sequence"/>
</dbReference>
<accession>A0A6A6ALR0</accession>
<dbReference type="RefSeq" id="XP_033527127.1">
    <property type="nucleotide sequence ID" value="XM_033672128.1"/>
</dbReference>
<proteinExistence type="predicted"/>
<dbReference type="GeneID" id="54412560"/>
<protein>
    <submittedName>
        <fullName evidence="2">Uncharacterized protein</fullName>
    </submittedName>
</protein>
<evidence type="ECO:0000256" key="1">
    <source>
        <dbReference type="SAM" id="MobiDB-lite"/>
    </source>
</evidence>